<feature type="region of interest" description="Disordered" evidence="1">
    <location>
        <begin position="556"/>
        <end position="588"/>
    </location>
</feature>
<reference evidence="2 3" key="1">
    <citation type="submission" date="2024-07" db="EMBL/GenBank/DDBJ databases">
        <authorList>
            <person name="Kang M."/>
        </authorList>
    </citation>
    <scope>NUCLEOTIDE SEQUENCE [LARGE SCALE GENOMIC DNA]</scope>
    <source>
        <strain evidence="2 3">DFM31</strain>
    </source>
</reference>
<evidence type="ECO:0000313" key="3">
    <source>
        <dbReference type="Proteomes" id="UP001553161"/>
    </source>
</evidence>
<sequence length="588" mass="60987">MSSQIYPSDTTWTELATGDCVITARGEVDITFAATLPPAGAAAHILVSSSDALEYTGPDKAWGRSRSPGSHVVVSDAAVQPASGPVAAVAPAVTAPPGVTPAAPQAGEDITVTLGTASGTPAPEASAELTVAGRRVALDNAPIRFPRAGAYELKVIWRNGVAPKVEVSVTGTVSDPAGAPAPGNTHAATVAGFSRDMAIFDSGAARGLDAATVPLSGTTDALDGAQIMAEIVRADTGAVVQAAVGVGTASGGSWAGALFGVPRNSNWLKVRVFVEGSTAAKAETANRFGVGHIVGLIGQSEDARMFADNFSQTAPLAVTDDSAVQVIRQQEGGAKPWPITIEAVTAASPVTASIAALADVLIRNAPGEKFLILDLAHSGTGRGNLANDSDFSRDWSDFAAIIAAARADGSDLGLILDSWTAADSAAADMFRLRYYPFYAGIDAAGADYVLGTSHQSRTYDHILWDLSSIGGRGIFDASKTALMMFGPHRFEVGQDMLDAVTQADGTPTISSTSRTPACRSATCWTTPPWPRSWRRAARVRRCCSTRTAIARSAPWTTRPTRPAPIGTTPRTRPRIPTTGFRPAPAMWR</sequence>
<accession>A0ABV3L6V5</accession>
<keyword evidence="3" id="KW-1185">Reference proteome</keyword>
<dbReference type="EMBL" id="JBFBVU010000012">
    <property type="protein sequence ID" value="MEV8467309.1"/>
    <property type="molecule type" value="Genomic_DNA"/>
</dbReference>
<protein>
    <submittedName>
        <fullName evidence="2">Uncharacterized protein</fullName>
    </submittedName>
</protein>
<evidence type="ECO:0000313" key="2">
    <source>
        <dbReference type="EMBL" id="MEV8467309.1"/>
    </source>
</evidence>
<organism evidence="2 3">
    <name type="scientific">Meridianimarinicoccus marinus</name>
    <dbReference type="NCBI Taxonomy" id="3231483"/>
    <lineage>
        <taxon>Bacteria</taxon>
        <taxon>Pseudomonadati</taxon>
        <taxon>Pseudomonadota</taxon>
        <taxon>Alphaproteobacteria</taxon>
        <taxon>Rhodobacterales</taxon>
        <taxon>Paracoccaceae</taxon>
        <taxon>Meridianimarinicoccus</taxon>
    </lineage>
</organism>
<gene>
    <name evidence="2" type="ORF">AB0T83_11010</name>
</gene>
<proteinExistence type="predicted"/>
<name>A0ABV3L6V5_9RHOB</name>
<feature type="compositionally biased region" description="Low complexity" evidence="1">
    <location>
        <begin position="556"/>
        <end position="582"/>
    </location>
</feature>
<comment type="caution">
    <text evidence="2">The sequence shown here is derived from an EMBL/GenBank/DDBJ whole genome shotgun (WGS) entry which is preliminary data.</text>
</comment>
<evidence type="ECO:0000256" key="1">
    <source>
        <dbReference type="SAM" id="MobiDB-lite"/>
    </source>
</evidence>
<dbReference type="RefSeq" id="WP_366193094.1">
    <property type="nucleotide sequence ID" value="NZ_JBFBVU010000012.1"/>
</dbReference>
<dbReference type="Proteomes" id="UP001553161">
    <property type="component" value="Unassembled WGS sequence"/>
</dbReference>